<sequence length="154" mass="16775">MFENNLSLILSSTSCNELEPSKNSASTPPERPTAASGSSTVTDFRDSKFVSGLECKISLNAQSSCTNFCEQDFIGFEWILVGLRTSKGWAIAANCLRTITSTSRYTGPLEPSFLSLLFQVTSTVGKFNFHAVKNPKNCSNLNDLTGTIPFKQSQ</sequence>
<protein>
    <submittedName>
        <fullName evidence="1">Unnamed protein product</fullName>
    </submittedName>
</protein>
<comment type="caution">
    <text evidence="1">The sequence shown here is derived from an EMBL/GenBank/DDBJ whole genome shotgun (WGS) entry which is preliminary data.</text>
</comment>
<reference evidence="1" key="1">
    <citation type="submission" date="2023-04" db="EMBL/GenBank/DDBJ databases">
        <title>Ambrosiozyma monospora NBRC 10751.</title>
        <authorList>
            <person name="Ichikawa N."/>
            <person name="Sato H."/>
            <person name="Tonouchi N."/>
        </authorList>
    </citation>
    <scope>NUCLEOTIDE SEQUENCE</scope>
    <source>
        <strain evidence="1">NBRC 10751</strain>
    </source>
</reference>
<dbReference type="Proteomes" id="UP001165064">
    <property type="component" value="Unassembled WGS sequence"/>
</dbReference>
<accession>A0ACB5U2W5</accession>
<dbReference type="EMBL" id="BSXS01011264">
    <property type="protein sequence ID" value="GMF00098.1"/>
    <property type="molecule type" value="Genomic_DNA"/>
</dbReference>
<name>A0ACB5U2W5_AMBMO</name>
<evidence type="ECO:0000313" key="1">
    <source>
        <dbReference type="EMBL" id="GMF00098.1"/>
    </source>
</evidence>
<evidence type="ECO:0000313" key="2">
    <source>
        <dbReference type="Proteomes" id="UP001165064"/>
    </source>
</evidence>
<organism evidence="1 2">
    <name type="scientific">Ambrosiozyma monospora</name>
    <name type="common">Yeast</name>
    <name type="synonym">Endomycopsis monosporus</name>
    <dbReference type="NCBI Taxonomy" id="43982"/>
    <lineage>
        <taxon>Eukaryota</taxon>
        <taxon>Fungi</taxon>
        <taxon>Dikarya</taxon>
        <taxon>Ascomycota</taxon>
        <taxon>Saccharomycotina</taxon>
        <taxon>Pichiomycetes</taxon>
        <taxon>Pichiales</taxon>
        <taxon>Pichiaceae</taxon>
        <taxon>Ambrosiozyma</taxon>
    </lineage>
</organism>
<proteinExistence type="predicted"/>
<keyword evidence="2" id="KW-1185">Reference proteome</keyword>
<gene>
    <name evidence="1" type="ORF">Amon02_001091700</name>
</gene>